<comment type="domain">
    <text evidence="2">Histidine-containing phosphotransfer domain (HPt) contains an active histidine that mediates the phosphotransfer.</text>
</comment>
<evidence type="ECO:0000256" key="1">
    <source>
        <dbReference type="ARBA" id="ARBA00023012"/>
    </source>
</evidence>
<comment type="subcellular location">
    <subcellularLocation>
        <location evidence="2">Cytoplasm</location>
        <location evidence="2">Cytosol</location>
    </subcellularLocation>
    <subcellularLocation>
        <location evidence="2">Nucleus</location>
    </subcellularLocation>
</comment>
<keyword evidence="1 2" id="KW-0902">Two-component regulatory system</keyword>
<evidence type="ECO:0000256" key="2">
    <source>
        <dbReference type="RuleBase" id="RU369004"/>
    </source>
</evidence>
<evidence type="ECO:0000313" key="3">
    <source>
        <dbReference type="EnsemblPlants" id="AET3Gv20660000.10"/>
    </source>
</evidence>
<dbReference type="GO" id="GO:0005829">
    <property type="term" value="C:cytosol"/>
    <property type="evidence" value="ECO:0007669"/>
    <property type="project" value="UniProtKB-SubCell"/>
</dbReference>
<dbReference type="PANTHER" id="PTHR28242:SF61">
    <property type="entry name" value="PSEUDO HISTIDINE-CONTAINING PHOSPHOTRANSFER PROTEIN 1"/>
    <property type="match status" value="1"/>
</dbReference>
<reference evidence="3" key="5">
    <citation type="journal article" date="2021" name="G3 (Bethesda)">
        <title>Aegilops tauschii genome assembly Aet v5.0 features greater sequence contiguity and improved annotation.</title>
        <authorList>
            <person name="Wang L."/>
            <person name="Zhu T."/>
            <person name="Rodriguez J.C."/>
            <person name="Deal K.R."/>
            <person name="Dubcovsky J."/>
            <person name="McGuire P.E."/>
            <person name="Lux T."/>
            <person name="Spannagl M."/>
            <person name="Mayer K.F.X."/>
            <person name="Baldrich P."/>
            <person name="Meyers B.C."/>
            <person name="Huo N."/>
            <person name="Gu Y.Q."/>
            <person name="Zhou H."/>
            <person name="Devos K.M."/>
            <person name="Bennetzen J.L."/>
            <person name="Unver T."/>
            <person name="Budak H."/>
            <person name="Gulick P.J."/>
            <person name="Galiba G."/>
            <person name="Kalapos B."/>
            <person name="Nelson D.R."/>
            <person name="Li P."/>
            <person name="You F.M."/>
            <person name="Luo M.C."/>
            <person name="Dvorak J."/>
        </authorList>
    </citation>
    <scope>NUCLEOTIDE SEQUENCE [LARGE SCALE GENOMIC DNA]</scope>
    <source>
        <strain evidence="3">cv. AL8/78</strain>
    </source>
</reference>
<organism evidence="3 4">
    <name type="scientific">Aegilops tauschii subsp. strangulata</name>
    <name type="common">Goatgrass</name>
    <dbReference type="NCBI Taxonomy" id="200361"/>
    <lineage>
        <taxon>Eukaryota</taxon>
        <taxon>Viridiplantae</taxon>
        <taxon>Streptophyta</taxon>
        <taxon>Embryophyta</taxon>
        <taxon>Tracheophyta</taxon>
        <taxon>Spermatophyta</taxon>
        <taxon>Magnoliopsida</taxon>
        <taxon>Liliopsida</taxon>
        <taxon>Poales</taxon>
        <taxon>Poaceae</taxon>
        <taxon>BOP clade</taxon>
        <taxon>Pooideae</taxon>
        <taxon>Triticodae</taxon>
        <taxon>Triticeae</taxon>
        <taxon>Triticinae</taxon>
        <taxon>Aegilops</taxon>
    </lineage>
</organism>
<reference evidence="4" key="1">
    <citation type="journal article" date="2014" name="Science">
        <title>Ancient hybridizations among the ancestral genomes of bread wheat.</title>
        <authorList>
            <consortium name="International Wheat Genome Sequencing Consortium,"/>
            <person name="Marcussen T."/>
            <person name="Sandve S.R."/>
            <person name="Heier L."/>
            <person name="Spannagl M."/>
            <person name="Pfeifer M."/>
            <person name="Jakobsen K.S."/>
            <person name="Wulff B.B."/>
            <person name="Steuernagel B."/>
            <person name="Mayer K.F."/>
            <person name="Olsen O.A."/>
        </authorList>
    </citation>
    <scope>NUCLEOTIDE SEQUENCE [LARGE SCALE GENOMIC DNA]</scope>
    <source>
        <strain evidence="4">cv. AL8/78</strain>
    </source>
</reference>
<dbReference type="InterPro" id="IPR036641">
    <property type="entry name" value="HPT_dom_sf"/>
</dbReference>
<keyword evidence="4" id="KW-1185">Reference proteome</keyword>
<reference evidence="4" key="2">
    <citation type="journal article" date="2017" name="Nat. Plants">
        <title>The Aegilops tauschii genome reveals multiple impacts of transposons.</title>
        <authorList>
            <person name="Zhao G."/>
            <person name="Zou C."/>
            <person name="Li K."/>
            <person name="Wang K."/>
            <person name="Li T."/>
            <person name="Gao L."/>
            <person name="Zhang X."/>
            <person name="Wang H."/>
            <person name="Yang Z."/>
            <person name="Liu X."/>
            <person name="Jiang W."/>
            <person name="Mao L."/>
            <person name="Kong X."/>
            <person name="Jiao Y."/>
            <person name="Jia J."/>
        </authorList>
    </citation>
    <scope>NUCLEOTIDE SEQUENCE [LARGE SCALE GENOMIC DNA]</scope>
    <source>
        <strain evidence="4">cv. AL8/78</strain>
    </source>
</reference>
<dbReference type="AlphaFoldDB" id="A0A453FF29"/>
<dbReference type="GO" id="GO:0005634">
    <property type="term" value="C:nucleus"/>
    <property type="evidence" value="ECO:0007669"/>
    <property type="project" value="UniProtKB-SubCell"/>
</dbReference>
<proteinExistence type="predicted"/>
<dbReference type="InterPro" id="IPR045871">
    <property type="entry name" value="AHP1-5/YPD1"/>
</dbReference>
<reference evidence="3" key="3">
    <citation type="journal article" date="2017" name="Nature">
        <title>Genome sequence of the progenitor of the wheat D genome Aegilops tauschii.</title>
        <authorList>
            <person name="Luo M.C."/>
            <person name="Gu Y.Q."/>
            <person name="Puiu D."/>
            <person name="Wang H."/>
            <person name="Twardziok S.O."/>
            <person name="Deal K.R."/>
            <person name="Huo N."/>
            <person name="Zhu T."/>
            <person name="Wang L."/>
            <person name="Wang Y."/>
            <person name="McGuire P.E."/>
            <person name="Liu S."/>
            <person name="Long H."/>
            <person name="Ramasamy R.K."/>
            <person name="Rodriguez J.C."/>
            <person name="Van S.L."/>
            <person name="Yuan L."/>
            <person name="Wang Z."/>
            <person name="Xia Z."/>
            <person name="Xiao L."/>
            <person name="Anderson O.D."/>
            <person name="Ouyang S."/>
            <person name="Liang Y."/>
            <person name="Zimin A.V."/>
            <person name="Pertea G."/>
            <person name="Qi P."/>
            <person name="Bennetzen J.L."/>
            <person name="Dai X."/>
            <person name="Dawson M.W."/>
            <person name="Muller H.G."/>
            <person name="Kugler K."/>
            <person name="Rivarola-Duarte L."/>
            <person name="Spannagl M."/>
            <person name="Mayer K.F.X."/>
            <person name="Lu F.H."/>
            <person name="Bevan M.W."/>
            <person name="Leroy P."/>
            <person name="Li P."/>
            <person name="You F.M."/>
            <person name="Sun Q."/>
            <person name="Liu Z."/>
            <person name="Lyons E."/>
            <person name="Wicker T."/>
            <person name="Salzberg S.L."/>
            <person name="Devos K.M."/>
            <person name="Dvorak J."/>
        </authorList>
    </citation>
    <scope>NUCLEOTIDE SEQUENCE [LARGE SCALE GENOMIC DNA]</scope>
    <source>
        <strain evidence="3">cv. AL8/78</strain>
    </source>
</reference>
<dbReference type="PANTHER" id="PTHR28242">
    <property type="entry name" value="PHOSPHORELAY INTERMEDIATE PROTEIN YPD1"/>
    <property type="match status" value="1"/>
</dbReference>
<dbReference type="SUPFAM" id="SSF47226">
    <property type="entry name" value="Histidine-containing phosphotransfer domain, HPT domain"/>
    <property type="match status" value="1"/>
</dbReference>
<name>A0A453FF29_AEGTS</name>
<reference evidence="3" key="4">
    <citation type="submission" date="2019-03" db="UniProtKB">
        <authorList>
            <consortium name="EnsemblPlants"/>
        </authorList>
    </citation>
    <scope>IDENTIFICATION</scope>
</reference>
<accession>A0A453FF29</accession>
<dbReference type="GO" id="GO:0009736">
    <property type="term" value="P:cytokinin-activated signaling pathway"/>
    <property type="evidence" value="ECO:0007669"/>
    <property type="project" value="UniProtKB-KW"/>
</dbReference>
<keyword evidence="2" id="KW-0932">Cytokinin signaling pathway</keyword>
<dbReference type="GO" id="GO:0043424">
    <property type="term" value="F:protein histidine kinase binding"/>
    <property type="evidence" value="ECO:0007669"/>
    <property type="project" value="UniProtKB-UniRule"/>
</dbReference>
<dbReference type="Gene3D" id="1.20.120.160">
    <property type="entry name" value="HPT domain"/>
    <property type="match status" value="1"/>
</dbReference>
<dbReference type="GO" id="GO:0000160">
    <property type="term" value="P:phosphorelay signal transduction system"/>
    <property type="evidence" value="ECO:0007669"/>
    <property type="project" value="UniProtKB-UniRule"/>
</dbReference>
<dbReference type="GO" id="GO:0009927">
    <property type="term" value="F:histidine phosphotransfer kinase activity"/>
    <property type="evidence" value="ECO:0007669"/>
    <property type="project" value="UniProtKB-UniRule"/>
</dbReference>
<protein>
    <recommendedName>
        <fullName evidence="2">Histidine-containing phosphotransfer protein</fullName>
    </recommendedName>
</protein>
<dbReference type="EnsemblPlants" id="AET3Gv20660000.10">
    <property type="protein sequence ID" value="AET3Gv20660000.10"/>
    <property type="gene ID" value="AET3Gv20660000"/>
</dbReference>
<sequence>MQQLKGSCSSIGASRMKNECMSFRDNCGQRSVEGLHGVSPETEEGACHPEAETRILFPAAATSWSCWSGH</sequence>
<dbReference type="Gramene" id="AET3Gv20660000.10">
    <property type="protein sequence ID" value="AET3Gv20660000.10"/>
    <property type="gene ID" value="AET3Gv20660000"/>
</dbReference>
<evidence type="ECO:0000313" key="4">
    <source>
        <dbReference type="Proteomes" id="UP000015105"/>
    </source>
</evidence>
<dbReference type="Proteomes" id="UP000015105">
    <property type="component" value="Chromosome 3D"/>
</dbReference>
<comment type="function">
    <text evidence="2">Functions as a two-component phosphorelay mediators between cytokinin sensor histidine kinases and response regulators (B-type ARRs). Plays an important role in propagating cytokinin signal transduction.</text>
</comment>